<name>X1U3W0_9ZZZZ</name>
<feature type="non-terminal residue" evidence="11">
    <location>
        <position position="1"/>
    </location>
</feature>
<dbReference type="PANTHER" id="PTHR11070">
    <property type="entry name" value="UVRD / RECB / PCRA DNA HELICASE FAMILY MEMBER"/>
    <property type="match status" value="1"/>
</dbReference>
<keyword evidence="2" id="KW-0378">Hydrolase</keyword>
<dbReference type="PROSITE" id="PS51217">
    <property type="entry name" value="UVRD_HELICASE_CTER"/>
    <property type="match status" value="1"/>
</dbReference>
<dbReference type="InterPro" id="IPR014017">
    <property type="entry name" value="DNA_helicase_UvrD-like_C"/>
</dbReference>
<dbReference type="Gene3D" id="1.10.486.10">
    <property type="entry name" value="PCRA, domain 4"/>
    <property type="match status" value="1"/>
</dbReference>
<keyword evidence="4" id="KW-0067">ATP-binding</keyword>
<comment type="catalytic activity">
    <reaction evidence="8">
        <text>ATP + H2O = ADP + phosphate + H(+)</text>
        <dbReference type="Rhea" id="RHEA:13065"/>
        <dbReference type="ChEBI" id="CHEBI:15377"/>
        <dbReference type="ChEBI" id="CHEBI:15378"/>
        <dbReference type="ChEBI" id="CHEBI:30616"/>
        <dbReference type="ChEBI" id="CHEBI:43474"/>
        <dbReference type="ChEBI" id="CHEBI:456216"/>
        <dbReference type="EC" id="5.6.2.4"/>
    </reaction>
</comment>
<proteinExistence type="predicted"/>
<protein>
    <recommendedName>
        <fullName evidence="7">DNA 3'-5' helicase</fullName>
        <ecNumber evidence="7">5.6.2.4</ecNumber>
    </recommendedName>
</protein>
<reference evidence="11" key="1">
    <citation type="journal article" date="2014" name="Front. Microbiol.">
        <title>High frequency of phylogenetically diverse reductive dehalogenase-homologous genes in deep subseafloor sedimentary metagenomes.</title>
        <authorList>
            <person name="Kawai M."/>
            <person name="Futagami T."/>
            <person name="Toyoda A."/>
            <person name="Takaki Y."/>
            <person name="Nishi S."/>
            <person name="Hori S."/>
            <person name="Arai W."/>
            <person name="Tsubouchi T."/>
            <person name="Morono Y."/>
            <person name="Uchiyama I."/>
            <person name="Ito T."/>
            <person name="Fujiyama A."/>
            <person name="Inagaki F."/>
            <person name="Takami H."/>
        </authorList>
    </citation>
    <scope>NUCLEOTIDE SEQUENCE</scope>
    <source>
        <strain evidence="11">Expedition CK06-06</strain>
    </source>
</reference>
<dbReference type="InterPro" id="IPR014016">
    <property type="entry name" value="UvrD-like_ATP-bd"/>
</dbReference>
<dbReference type="SUPFAM" id="SSF52540">
    <property type="entry name" value="P-loop containing nucleoside triphosphate hydrolases"/>
    <property type="match status" value="1"/>
</dbReference>
<evidence type="ECO:0000256" key="6">
    <source>
        <dbReference type="ARBA" id="ARBA00034617"/>
    </source>
</evidence>
<dbReference type="EC" id="5.6.2.4" evidence="7"/>
<dbReference type="InterPro" id="IPR027417">
    <property type="entry name" value="P-loop_NTPase"/>
</dbReference>
<dbReference type="GO" id="GO:0005524">
    <property type="term" value="F:ATP binding"/>
    <property type="evidence" value="ECO:0007669"/>
    <property type="project" value="UniProtKB-KW"/>
</dbReference>
<dbReference type="Gene3D" id="3.40.50.300">
    <property type="entry name" value="P-loop containing nucleotide triphosphate hydrolases"/>
    <property type="match status" value="2"/>
</dbReference>
<evidence type="ECO:0000256" key="5">
    <source>
        <dbReference type="ARBA" id="ARBA00023235"/>
    </source>
</evidence>
<dbReference type="GO" id="GO:0005829">
    <property type="term" value="C:cytosol"/>
    <property type="evidence" value="ECO:0007669"/>
    <property type="project" value="TreeGrafter"/>
</dbReference>
<keyword evidence="3" id="KW-0347">Helicase</keyword>
<comment type="caution">
    <text evidence="11">The sequence shown here is derived from an EMBL/GenBank/DDBJ whole genome shotgun (WGS) entry which is preliminary data.</text>
</comment>
<dbReference type="EMBL" id="BARW01007358">
    <property type="protein sequence ID" value="GAI86959.1"/>
    <property type="molecule type" value="Genomic_DNA"/>
</dbReference>
<dbReference type="GO" id="GO:0016787">
    <property type="term" value="F:hydrolase activity"/>
    <property type="evidence" value="ECO:0007669"/>
    <property type="project" value="UniProtKB-KW"/>
</dbReference>
<dbReference type="PANTHER" id="PTHR11070:SF23">
    <property type="entry name" value="RECBCD ENZYME SUBUNIT RECB"/>
    <property type="match status" value="1"/>
</dbReference>
<evidence type="ECO:0000256" key="7">
    <source>
        <dbReference type="ARBA" id="ARBA00034808"/>
    </source>
</evidence>
<feature type="non-terminal residue" evidence="11">
    <location>
        <position position="406"/>
    </location>
</feature>
<dbReference type="GO" id="GO:0000725">
    <property type="term" value="P:recombinational repair"/>
    <property type="evidence" value="ECO:0007669"/>
    <property type="project" value="TreeGrafter"/>
</dbReference>
<sequence length="406" mass="46245">LKLHKALEGKSGVYLAGAIRAKFKAALIDEFQDTDPVQYAIFKKVFGTEDRILFLIGDPKQAIYGFRGADIFAYMKAKGDAKSQYTLRENWRSDPDLIAAINAVFTQTEHPFVYDEIPFQPAVPAERKDIAILRVNGQSEPPFQLWCVEVGKIAGSEKPLAKAKAREIISQAVAAEISRLLRRMGQAYTLDSSYEERRPDPIRYLREGDIAVLVRTNAEARLMQEALTSLHIPSVLYSTGDLFDTHEAREMERLLAAIAEPGNERLLRAGLTTDIMGVRGEEICSLMEDETGWENWLVKFKTFHDLWNERGFIRMFRYLLIQEKVLPRLMSLPDGERRNTNLLHLSEVLHQKSVEKKLGMADLLKWLSEQRDGSMPGFEEHPLRLESDENAVKLVTIHKSKGLEYP</sequence>
<evidence type="ECO:0000256" key="1">
    <source>
        <dbReference type="ARBA" id="ARBA00022741"/>
    </source>
</evidence>
<comment type="catalytic activity">
    <reaction evidence="6">
        <text>Couples ATP hydrolysis with the unwinding of duplex DNA by translocating in the 3'-5' direction.</text>
        <dbReference type="EC" id="5.6.2.4"/>
    </reaction>
</comment>
<evidence type="ECO:0000256" key="3">
    <source>
        <dbReference type="ARBA" id="ARBA00022806"/>
    </source>
</evidence>
<evidence type="ECO:0000259" key="9">
    <source>
        <dbReference type="PROSITE" id="PS51198"/>
    </source>
</evidence>
<dbReference type="InterPro" id="IPR000212">
    <property type="entry name" value="DNA_helicase_UvrD/REP"/>
</dbReference>
<dbReference type="PROSITE" id="PS51198">
    <property type="entry name" value="UVRD_HELICASE_ATP_BIND"/>
    <property type="match status" value="1"/>
</dbReference>
<feature type="domain" description="UvrD-like helicase C-terminal" evidence="10">
    <location>
        <begin position="120"/>
        <end position="402"/>
    </location>
</feature>
<dbReference type="GO" id="GO:0043138">
    <property type="term" value="F:3'-5' DNA helicase activity"/>
    <property type="evidence" value="ECO:0007669"/>
    <property type="project" value="UniProtKB-EC"/>
</dbReference>
<feature type="domain" description="UvrD-like helicase ATP-binding" evidence="9">
    <location>
        <begin position="1"/>
        <end position="94"/>
    </location>
</feature>
<dbReference type="GO" id="GO:0003677">
    <property type="term" value="F:DNA binding"/>
    <property type="evidence" value="ECO:0007669"/>
    <property type="project" value="InterPro"/>
</dbReference>
<dbReference type="AlphaFoldDB" id="X1U3W0"/>
<evidence type="ECO:0000313" key="11">
    <source>
        <dbReference type="EMBL" id="GAI86959.1"/>
    </source>
</evidence>
<keyword evidence="5" id="KW-0413">Isomerase</keyword>
<dbReference type="Pfam" id="PF13361">
    <property type="entry name" value="UvrD_C"/>
    <property type="match status" value="1"/>
</dbReference>
<evidence type="ECO:0000256" key="2">
    <source>
        <dbReference type="ARBA" id="ARBA00022801"/>
    </source>
</evidence>
<evidence type="ECO:0000256" key="4">
    <source>
        <dbReference type="ARBA" id="ARBA00022840"/>
    </source>
</evidence>
<dbReference type="GO" id="GO:0009338">
    <property type="term" value="C:exodeoxyribonuclease V complex"/>
    <property type="evidence" value="ECO:0007669"/>
    <property type="project" value="TreeGrafter"/>
</dbReference>
<evidence type="ECO:0000259" key="10">
    <source>
        <dbReference type="PROSITE" id="PS51217"/>
    </source>
</evidence>
<gene>
    <name evidence="11" type="ORF">S12H4_15344</name>
</gene>
<dbReference type="Pfam" id="PF00580">
    <property type="entry name" value="UvrD-helicase"/>
    <property type="match status" value="1"/>
</dbReference>
<keyword evidence="1" id="KW-0547">Nucleotide-binding</keyword>
<accession>X1U3W0</accession>
<organism evidence="11">
    <name type="scientific">marine sediment metagenome</name>
    <dbReference type="NCBI Taxonomy" id="412755"/>
    <lineage>
        <taxon>unclassified sequences</taxon>
        <taxon>metagenomes</taxon>
        <taxon>ecological metagenomes</taxon>
    </lineage>
</organism>
<evidence type="ECO:0000256" key="8">
    <source>
        <dbReference type="ARBA" id="ARBA00048988"/>
    </source>
</evidence>